<reference evidence="3" key="1">
    <citation type="submission" date="2018-05" db="EMBL/GenBank/DDBJ databases">
        <title>Leptospira yasudae sp. nov. and Leptospira stimsonii sp. nov., two pathogenic species of the genus Leptospira isolated from environmental sources.</title>
        <authorList>
            <person name="Casanovas-Massana A."/>
            <person name="Hamond C."/>
            <person name="Santos L.A."/>
            <person name="Hacker K.P."/>
            <person name="Balassiano I."/>
            <person name="Medeiros M.A."/>
            <person name="Reis M.G."/>
            <person name="Ko A.I."/>
            <person name="Wunder E.A."/>
        </authorList>
    </citation>
    <scope>NUCLEOTIDE SEQUENCE [LARGE SCALE GENOMIC DNA]</scope>
    <source>
        <strain evidence="3">AMB6-RJ</strain>
    </source>
</reference>
<name>A0A8B3CM25_9LEPT</name>
<feature type="transmembrane region" description="Helical" evidence="1">
    <location>
        <begin position="87"/>
        <end position="106"/>
    </location>
</feature>
<dbReference type="RefSeq" id="WP_118983856.1">
    <property type="nucleotide sequence ID" value="NZ_QHCS01000009.1"/>
</dbReference>
<accession>A0A8B3CM25</accession>
<feature type="transmembrane region" description="Helical" evidence="1">
    <location>
        <begin position="371"/>
        <end position="388"/>
    </location>
</feature>
<organism evidence="2 3">
    <name type="scientific">Leptospira stimsonii</name>
    <dbReference type="NCBI Taxonomy" id="2202203"/>
    <lineage>
        <taxon>Bacteria</taxon>
        <taxon>Pseudomonadati</taxon>
        <taxon>Spirochaetota</taxon>
        <taxon>Spirochaetia</taxon>
        <taxon>Leptospirales</taxon>
        <taxon>Leptospiraceae</taxon>
        <taxon>Leptospira</taxon>
    </lineage>
</organism>
<dbReference type="AlphaFoldDB" id="A0A8B3CM25"/>
<comment type="caution">
    <text evidence="2">The sequence shown here is derived from an EMBL/GenBank/DDBJ whole genome shotgun (WGS) entry which is preliminary data.</text>
</comment>
<protein>
    <recommendedName>
        <fullName evidence="4">Glycosyltransferase RgtA/B/C/D-like domain-containing protein</fullName>
    </recommendedName>
</protein>
<keyword evidence="1" id="KW-0812">Transmembrane</keyword>
<feature type="transmembrane region" description="Helical" evidence="1">
    <location>
        <begin position="173"/>
        <end position="198"/>
    </location>
</feature>
<feature type="transmembrane region" description="Helical" evidence="1">
    <location>
        <begin position="277"/>
        <end position="294"/>
    </location>
</feature>
<evidence type="ECO:0008006" key="4">
    <source>
        <dbReference type="Google" id="ProtNLM"/>
    </source>
</evidence>
<feature type="transmembrane region" description="Helical" evidence="1">
    <location>
        <begin position="315"/>
        <end position="333"/>
    </location>
</feature>
<proteinExistence type="predicted"/>
<evidence type="ECO:0000313" key="2">
    <source>
        <dbReference type="EMBL" id="RHX83323.1"/>
    </source>
</evidence>
<dbReference type="Proteomes" id="UP000266669">
    <property type="component" value="Unassembled WGS sequence"/>
</dbReference>
<sequence>MGWKFRKEIVLVAISFFVFLTSLNNQPQISDLVFNADILYPAILYQDLITDKNPIYEWSLTPSPYFFPDISIFFLIKLFVIGGVESLYLTFFFQAIGLLGALLLFVRSGADSEENKNTISHITIFVYSIFLISFSFQSYFFPSFGFAAHGGALIFTFISGALWFSKKDWKRKIVFWCLFGAIQILLIVSDPLYFFYFSLPCLIYSAEEWIRNKNKQELNSIFLLLVFTGIGLIAYKNLAKVNFIFIPTNYYQRDSSLNFLQILWISIQNQIRNTPYSFTALTGFYLLSSLLLLISKGGRKNQNRFSNQISFLIRVLLVSFLGILISGTITGLFQLDGIAIRYLLPLLFFWIPFIIIAFFRLSLSYKKQVFLGFNLLYFIIVVSVLYWGDLRPRLYRDSLADCLDQNQEILSLKRGLSNFWDSRRIRIFSRKNLRADNYLKDLHPEYWQNSWTWFTKTPEEEYNFAVLPGLDEKKLSEEFGEPKHRLSCQKHEILIWDSKAKERFVRFREKKKEEVELWHKLTGRKKIL</sequence>
<gene>
    <name evidence="2" type="ORF">DLM78_21690</name>
</gene>
<keyword evidence="1" id="KW-0472">Membrane</keyword>
<feature type="transmembrane region" description="Helical" evidence="1">
    <location>
        <begin position="339"/>
        <end position="359"/>
    </location>
</feature>
<feature type="transmembrane region" description="Helical" evidence="1">
    <location>
        <begin position="118"/>
        <end position="140"/>
    </location>
</feature>
<dbReference type="EMBL" id="QHCS01000009">
    <property type="protein sequence ID" value="RHX83323.1"/>
    <property type="molecule type" value="Genomic_DNA"/>
</dbReference>
<feature type="transmembrane region" description="Helical" evidence="1">
    <location>
        <begin position="218"/>
        <end position="235"/>
    </location>
</feature>
<keyword evidence="1" id="KW-1133">Transmembrane helix</keyword>
<evidence type="ECO:0000313" key="3">
    <source>
        <dbReference type="Proteomes" id="UP000266669"/>
    </source>
</evidence>
<feature type="transmembrane region" description="Helical" evidence="1">
    <location>
        <begin position="146"/>
        <end position="164"/>
    </location>
</feature>
<evidence type="ECO:0000256" key="1">
    <source>
        <dbReference type="SAM" id="Phobius"/>
    </source>
</evidence>